<name>A0ABW5JSS5_9FLAO</name>
<dbReference type="Proteomes" id="UP001597441">
    <property type="component" value="Unassembled WGS sequence"/>
</dbReference>
<proteinExistence type="predicted"/>
<comment type="caution">
    <text evidence="2">The sequence shown here is derived from an EMBL/GenBank/DDBJ whole genome shotgun (WGS) entry which is preliminary data.</text>
</comment>
<keyword evidence="1" id="KW-0175">Coiled coil</keyword>
<sequence>MIKYPKIKRLSTLNIIHHQGFDYEFNSFRTDFVGEGGSGKSLISDLLQLIFVGTGAFHSPTQSADERLPKTMVLKTEGRGTDFGYAFLNIEVEENQFVVIGIYLESTGASQMFIIQNGNDFSEETKLIPFNKLIGVNDFIDKNKTLPIDQLKEHIFNTLEYTCASWSTTGKYHKILCNNENNIIPVDVSKNEKVLKNYSKIIQAFSRESLDISKSDKLKNFLFGDEAEKQFEKQFQEAITDLSSDVAEFKDNSDEIEKLKNKHTDLVDLLKKKDEKEELNKEFLLSNFTYLNNLLVSTKKEIINTLNNFYTSESNLSFLKTIAESKVEKLTNALTSIETDFQDAYRKKEELYKEETKTKKFMEWLQLLNCGKDEILNKYTNYHKSKEQIDKINLLKKELKSKDLLHFFESRTWDNDIVFKLQKDYEAIIQDIEDKERLNSINDIENKKSLAYWALNLERKLSIEEESVLTKYQDILIVDKPENIDNKYIPEPKELFDNLSIHKNLENGFWINLNGIIEFIPSVNPPIFNTLKKDEIKEFFKNQSITLSDEIKKLKARSEKLKGLVAIFNNFENPKEYIIAWNSKNTFNDTEDYEFYRIDLKELNEYVSLFEKSTIISNNYAIAKKKFNDVDSKRSILQTLKTNLEGQLEDFPKVDYPQNLDELEKKFEYEKGVLNDSDQLLHKLSNSENYFKIFQDLLKSQTKHSSPNNLLIELVNKINDFEGELKEVSDNYLAEFEKDINNEINLVRELNESKIKELQEELTKKRNAYIIFYNTVAGRYMENNYSRYEGSGDFFGLCEEILPPEIFKDGETLDRSIIEKIDKRLKDINLKNQELNGRKLQRLNTIIDEVNAEVSRQLDYVRRIRNFLNDDDKLITGNHKAYLKDETNKSYPRMWMQDFVDKINQESSLGIGSNLLDDLKPFSKGLEKYAALEEKMVQAFHRCGGPKYSRPSYKQLLNPKSYYDLSFTIESNRGKNAGSTSQTYSAIALLCIARLSLIENDRSSLKKIKPGIRFMPIDEAEGLGSNFDMLYEIAKNNDYQLLSLSILPNKVNKENQNIYLLQNNLEEEKKVNYPPIPVFISSN</sequence>
<organism evidence="2 3">
    <name type="scientific">Gelatiniphilus marinus</name>
    <dbReference type="NCBI Taxonomy" id="1759464"/>
    <lineage>
        <taxon>Bacteria</taxon>
        <taxon>Pseudomonadati</taxon>
        <taxon>Bacteroidota</taxon>
        <taxon>Flavobacteriia</taxon>
        <taxon>Flavobacteriales</taxon>
        <taxon>Flavobacteriaceae</taxon>
        <taxon>Gelatiniphilus</taxon>
    </lineage>
</organism>
<keyword evidence="3" id="KW-1185">Reference proteome</keyword>
<dbReference type="Gene3D" id="3.40.1140.10">
    <property type="match status" value="1"/>
</dbReference>
<gene>
    <name evidence="2" type="ORF">ACFSQS_08685</name>
</gene>
<dbReference type="RefSeq" id="WP_388017144.1">
    <property type="nucleotide sequence ID" value="NZ_JBHUDT010000002.1"/>
</dbReference>
<evidence type="ECO:0000313" key="3">
    <source>
        <dbReference type="Proteomes" id="UP001597441"/>
    </source>
</evidence>
<dbReference type="EMBL" id="JBHULK010000002">
    <property type="protein sequence ID" value="MFD2535175.1"/>
    <property type="molecule type" value="Genomic_DNA"/>
</dbReference>
<reference evidence="3" key="1">
    <citation type="journal article" date="2019" name="Int. J. Syst. Evol. Microbiol.">
        <title>The Global Catalogue of Microorganisms (GCM) 10K type strain sequencing project: providing services to taxonomists for standard genome sequencing and annotation.</title>
        <authorList>
            <consortium name="The Broad Institute Genomics Platform"/>
            <consortium name="The Broad Institute Genome Sequencing Center for Infectious Disease"/>
            <person name="Wu L."/>
            <person name="Ma J."/>
        </authorList>
    </citation>
    <scope>NUCLEOTIDE SEQUENCE [LARGE SCALE GENOMIC DNA]</scope>
    <source>
        <strain evidence="3">KCTC 42903</strain>
    </source>
</reference>
<feature type="coiled-coil region" evidence="1">
    <location>
        <begin position="711"/>
        <end position="768"/>
    </location>
</feature>
<accession>A0ABW5JSS5</accession>
<protein>
    <submittedName>
        <fullName evidence="2">DNA repair protein Rad50</fullName>
    </submittedName>
</protein>
<evidence type="ECO:0000256" key="1">
    <source>
        <dbReference type="SAM" id="Coils"/>
    </source>
</evidence>
<evidence type="ECO:0000313" key="2">
    <source>
        <dbReference type="EMBL" id="MFD2535175.1"/>
    </source>
</evidence>